<dbReference type="EMBL" id="CP011213">
    <property type="protein sequence ID" value="AKM82733.1"/>
    <property type="molecule type" value="Genomic_DNA"/>
</dbReference>
<dbReference type="Proteomes" id="UP000035648">
    <property type="component" value="Chromosome"/>
</dbReference>
<protein>
    <recommendedName>
        <fullName evidence="4">Phosphodiester glycosidase domain-containing protein</fullName>
    </recommendedName>
</protein>
<dbReference type="KEGG" id="bbgw:UT28_C0001G0956"/>
<feature type="signal peptide" evidence="1">
    <location>
        <begin position="1"/>
        <end position="22"/>
    </location>
</feature>
<gene>
    <name evidence="2" type="ORF">UT28_C0001G0956</name>
</gene>
<name>A0A0G4B5R7_9BACT</name>
<evidence type="ECO:0008006" key="4">
    <source>
        <dbReference type="Google" id="ProtNLM"/>
    </source>
</evidence>
<dbReference type="AlphaFoldDB" id="A0A0G4B5R7"/>
<evidence type="ECO:0000256" key="1">
    <source>
        <dbReference type="SAM" id="SignalP"/>
    </source>
</evidence>
<reference evidence="2 3" key="1">
    <citation type="journal article" date="2015" name="Nature">
        <title>rRNA introns, odd ribosomes, and small enigmatic genomes across a large radiation of phyla.</title>
        <authorList>
            <person name="Brown C.T."/>
            <person name="Hug L.A."/>
            <person name="Thomas B.C."/>
            <person name="Sharon I."/>
            <person name="Castelle C.J."/>
            <person name="Singh A."/>
            <person name="Wilkins M.J."/>
            <person name="Williams K.H."/>
            <person name="Banfield J.F."/>
        </authorList>
    </citation>
    <scope>NUCLEOTIDE SEQUENCE [LARGE SCALE GENOMIC DNA]</scope>
</reference>
<sequence length="235" mass="26584">MRVLLIVLVVLALLALPCASWTQNHPKHIVKPWVTKYKGATFLVVQLPRCNHVEAVISYEPGGEKKERAKKRLGGFAVCSGNFYDCRTNLPVDYFRRNGVKVKGREVGRYFLAIHPDGRINLSQDYQLLNKNKEIDAVALGQMIKPFRYDGFKTVFIDAETDRMGMGFTSGYIYIVQSRTNIRTLASFFANVLKCDEAINTDGGHVVKGKSPFHIVFRWHKAPKNITAVTKPPKQ</sequence>
<accession>A0A0G4B5R7</accession>
<proteinExistence type="predicted"/>
<feature type="chain" id="PRO_5005186543" description="Phosphodiester glycosidase domain-containing protein" evidence="1">
    <location>
        <begin position="23"/>
        <end position="235"/>
    </location>
</feature>
<evidence type="ECO:0000313" key="2">
    <source>
        <dbReference type="EMBL" id="AKM82733.1"/>
    </source>
</evidence>
<keyword evidence="1" id="KW-0732">Signal</keyword>
<dbReference type="STRING" id="1618337.UT28_C0001G0956"/>
<organism evidence="2 3">
    <name type="scientific">Berkelbacteria bacterium GW2011_GWE1_39_12</name>
    <dbReference type="NCBI Taxonomy" id="1618337"/>
    <lineage>
        <taxon>Bacteria</taxon>
        <taxon>Candidatus Berkelbacteria</taxon>
    </lineage>
</organism>
<evidence type="ECO:0000313" key="3">
    <source>
        <dbReference type="Proteomes" id="UP000035648"/>
    </source>
</evidence>